<accession>A0A830QTX7</accession>
<sequence>MPINFEQPMTTYELIAIILSILALVIPALKWLYDKFLKRLEIDFLPSGMITLLHNRSGSYITLGGVYEAKNKSTTVKEISAKVIRKSDNATLSLLWSVFPSPVFRSVAGNYETTFETAHPFKVEADTLAPAFVEFSNTASNMTEVSDGILFPVVKASTAILSQANITVLAADTAVKSLPEYNTAKLALNDFFFWKADIYELVLTTVHSKGTFDKKYVFQLLADESSSLRSNIDNLLVIHVANHFGLSLQMKSVRKEFEENKQ</sequence>
<protein>
    <recommendedName>
        <fullName evidence="4">DUF3137 domain-containing protein</fullName>
    </recommendedName>
</protein>
<keyword evidence="1" id="KW-0472">Membrane</keyword>
<dbReference type="EMBL" id="AP023421">
    <property type="protein sequence ID" value="BCK85914.1"/>
    <property type="molecule type" value="Genomic_DNA"/>
</dbReference>
<keyword evidence="1" id="KW-0812">Transmembrane</keyword>
<keyword evidence="2" id="KW-0614">Plasmid</keyword>
<proteinExistence type="predicted"/>
<name>A0A830QTX7_9FIRM</name>
<dbReference type="RefSeq" id="WP_213543849.1">
    <property type="nucleotide sequence ID" value="NZ_AP023421.1"/>
</dbReference>
<dbReference type="AlphaFoldDB" id="A0A830QTX7"/>
<geneLocation type="plasmid" evidence="2 3">
    <name>pMM59_01</name>
</geneLocation>
<reference evidence="2" key="1">
    <citation type="submission" date="2020-09" db="EMBL/GenBank/DDBJ databases">
        <title>New species isolated from human feces.</title>
        <authorList>
            <person name="Kitahara M."/>
            <person name="Shigeno Y."/>
            <person name="Shime M."/>
            <person name="Matsumoto Y."/>
            <person name="Nakamura S."/>
            <person name="Motooka D."/>
            <person name="Fukuoka S."/>
            <person name="Nishikawa H."/>
            <person name="Benno Y."/>
        </authorList>
    </citation>
    <scope>NUCLEOTIDE SEQUENCE</scope>
    <source>
        <strain evidence="2">MM59</strain>
        <plasmid evidence="2">pMM59_01</plasmid>
    </source>
</reference>
<organism evidence="2 3">
    <name type="scientific">Pusillibacter faecalis</name>
    <dbReference type="NCBI Taxonomy" id="2714358"/>
    <lineage>
        <taxon>Bacteria</taxon>
        <taxon>Bacillati</taxon>
        <taxon>Bacillota</taxon>
        <taxon>Clostridia</taxon>
        <taxon>Eubacteriales</taxon>
        <taxon>Oscillospiraceae</taxon>
        <taxon>Pusillibacter</taxon>
    </lineage>
</organism>
<evidence type="ECO:0000256" key="1">
    <source>
        <dbReference type="SAM" id="Phobius"/>
    </source>
</evidence>
<feature type="transmembrane region" description="Helical" evidence="1">
    <location>
        <begin position="12"/>
        <end position="33"/>
    </location>
</feature>
<evidence type="ECO:0000313" key="2">
    <source>
        <dbReference type="EMBL" id="BCK85914.1"/>
    </source>
</evidence>
<gene>
    <name evidence="2" type="ORF">MM59RIKEN_32330</name>
</gene>
<evidence type="ECO:0008006" key="4">
    <source>
        <dbReference type="Google" id="ProtNLM"/>
    </source>
</evidence>
<dbReference type="KEGG" id="pfaa:MM59RIKEN_32330"/>
<dbReference type="Proteomes" id="UP000679848">
    <property type="component" value="Plasmid pMM59_01"/>
</dbReference>
<keyword evidence="1" id="KW-1133">Transmembrane helix</keyword>
<evidence type="ECO:0000313" key="3">
    <source>
        <dbReference type="Proteomes" id="UP000679848"/>
    </source>
</evidence>
<keyword evidence="3" id="KW-1185">Reference proteome</keyword>